<evidence type="ECO:0000313" key="2">
    <source>
        <dbReference type="Proteomes" id="UP001057452"/>
    </source>
</evidence>
<proteinExistence type="predicted"/>
<organism evidence="1 2">
    <name type="scientific">Chaenocephalus aceratus</name>
    <name type="common">Blackfin icefish</name>
    <name type="synonym">Chaenichthys aceratus</name>
    <dbReference type="NCBI Taxonomy" id="36190"/>
    <lineage>
        <taxon>Eukaryota</taxon>
        <taxon>Metazoa</taxon>
        <taxon>Chordata</taxon>
        <taxon>Craniata</taxon>
        <taxon>Vertebrata</taxon>
        <taxon>Euteleostomi</taxon>
        <taxon>Actinopterygii</taxon>
        <taxon>Neopterygii</taxon>
        <taxon>Teleostei</taxon>
        <taxon>Neoteleostei</taxon>
        <taxon>Acanthomorphata</taxon>
        <taxon>Eupercaria</taxon>
        <taxon>Perciformes</taxon>
        <taxon>Notothenioidei</taxon>
        <taxon>Channichthyidae</taxon>
        <taxon>Chaenocephalus</taxon>
    </lineage>
</organism>
<gene>
    <name evidence="1" type="ORF">KUCAC02_005990</name>
</gene>
<accession>A0ACB9WQ68</accession>
<sequence>MKKVASTNRVPADVPKSGCIIRVLVEEFHNVFKRIVDLHSPLFRGPEEDPNQYFEMAAKGVQSRRLTDEMPPKVVEVTNWLICSCMDVTEALKFALSDSGKRLGLVPCGGVAVLLAEEENRRWTVKTNNAPIGEVFCYLPLRIKTGLPVHINGCFAVTSNRKEIWKTDTKGQWNSVFMRHVIVQAYLAALTMLRAMTESGELLNYNYYAAWPDPSQVHDDFTLVSQGVYQELAKGGDSEHAKVFSDGNTWVSIKFVRFLDDALLCRPDIGPAAFKIFLKYLKKSGSQDLCAVELPDWVKEGFDDAGCKGRLMENTLTEKQFFSDVFFPHIQEIDEELRDPLMHHVLNEKLEDFASILRVTPCIPCSGPNKELVLPSRLIHPEGRVAKLYNSEDGRFPEGTSKDYLNPVCLVKLVQLGMVKDDLSWEDLIERAQSVIDLNENDHTAACLRSSIILSLIDEKLKMSDPGAAELFEKLHDTKFLPFLSRPAGFSLPWHGNDYSPITMFSAKELFTTEHQETVCLMKPILNENSPSFKGCGAMSLAVKDCLGLIRKPSVSLVISQLKKLSQSFDGVTLYQENITNACYKFLHEEMLQDEESKGKITEELKEFNSILVENTYVNPFKVAFHLNFDAAPHLYQLPNKYRNSCRELFENVWGTAELHSHGLLNSS</sequence>
<comment type="caution">
    <text evidence="1">The sequence shown here is derived from an EMBL/GenBank/DDBJ whole genome shotgun (WGS) entry which is preliminary data.</text>
</comment>
<reference evidence="1" key="1">
    <citation type="submission" date="2022-05" db="EMBL/GenBank/DDBJ databases">
        <title>Chromosome-level genome of Chaenocephalus aceratus.</title>
        <authorList>
            <person name="Park H."/>
        </authorList>
    </citation>
    <scope>NUCLEOTIDE SEQUENCE</scope>
    <source>
        <strain evidence="1">KU_202001</strain>
    </source>
</reference>
<protein>
    <submittedName>
        <fullName evidence="1">Uncharacterized protein</fullName>
    </submittedName>
</protein>
<keyword evidence="2" id="KW-1185">Reference proteome</keyword>
<dbReference type="Proteomes" id="UP001057452">
    <property type="component" value="Chromosome 13"/>
</dbReference>
<name>A0ACB9WQ68_CHAAC</name>
<evidence type="ECO:0000313" key="1">
    <source>
        <dbReference type="EMBL" id="KAI4815863.1"/>
    </source>
</evidence>
<dbReference type="EMBL" id="CM043797">
    <property type="protein sequence ID" value="KAI4815863.1"/>
    <property type="molecule type" value="Genomic_DNA"/>
</dbReference>